<sequence>MSSKRIGESVNLSCLEYVNNSFAGHLLLSKPVPAHKSPCEWFWLQAQTKEGQQKPVNGETCSIPGDRGRKAHAHHLDFSESRDWGFFVVTRSETGSFRSSIYDVH</sequence>
<comment type="caution">
    <text evidence="1">The sequence shown here is derived from an EMBL/GenBank/DDBJ whole genome shotgun (WGS) entry which is preliminary data.</text>
</comment>
<reference evidence="1 2" key="1">
    <citation type="journal article" date="2023" name="Nucleic Acids Res.">
        <title>The hologenome of Daphnia magna reveals possible DNA methylation and microbiome-mediated evolution of the host genome.</title>
        <authorList>
            <person name="Chaturvedi A."/>
            <person name="Li X."/>
            <person name="Dhandapani V."/>
            <person name="Marshall H."/>
            <person name="Kissane S."/>
            <person name="Cuenca-Cambronero M."/>
            <person name="Asole G."/>
            <person name="Calvet F."/>
            <person name="Ruiz-Romero M."/>
            <person name="Marangio P."/>
            <person name="Guigo R."/>
            <person name="Rago D."/>
            <person name="Mirbahai L."/>
            <person name="Eastwood N."/>
            <person name="Colbourne J.K."/>
            <person name="Zhou J."/>
            <person name="Mallon E."/>
            <person name="Orsini L."/>
        </authorList>
    </citation>
    <scope>NUCLEOTIDE SEQUENCE [LARGE SCALE GENOMIC DNA]</scope>
    <source>
        <strain evidence="1">LRV0_1</strain>
    </source>
</reference>
<evidence type="ECO:0000313" key="2">
    <source>
        <dbReference type="Proteomes" id="UP001234178"/>
    </source>
</evidence>
<proteinExistence type="predicted"/>
<dbReference type="EMBL" id="JAOYFB010000037">
    <property type="protein sequence ID" value="KAK4024606.1"/>
    <property type="molecule type" value="Genomic_DNA"/>
</dbReference>
<dbReference type="Proteomes" id="UP001234178">
    <property type="component" value="Unassembled WGS sequence"/>
</dbReference>
<organism evidence="1 2">
    <name type="scientific">Daphnia magna</name>
    <dbReference type="NCBI Taxonomy" id="35525"/>
    <lineage>
        <taxon>Eukaryota</taxon>
        <taxon>Metazoa</taxon>
        <taxon>Ecdysozoa</taxon>
        <taxon>Arthropoda</taxon>
        <taxon>Crustacea</taxon>
        <taxon>Branchiopoda</taxon>
        <taxon>Diplostraca</taxon>
        <taxon>Cladocera</taxon>
        <taxon>Anomopoda</taxon>
        <taxon>Daphniidae</taxon>
        <taxon>Daphnia</taxon>
    </lineage>
</organism>
<protein>
    <submittedName>
        <fullName evidence="1">Uncharacterized protein</fullName>
    </submittedName>
</protein>
<accession>A0ABR0AHL0</accession>
<evidence type="ECO:0000313" key="1">
    <source>
        <dbReference type="EMBL" id="KAK4024606.1"/>
    </source>
</evidence>
<gene>
    <name evidence="1" type="ORF">OUZ56_010029</name>
</gene>
<keyword evidence="2" id="KW-1185">Reference proteome</keyword>
<name>A0ABR0AHL0_9CRUS</name>